<accession>A0AAD9S4F5</accession>
<dbReference type="CDD" id="cd12148">
    <property type="entry name" value="fungal_TF_MHR"/>
    <property type="match status" value="1"/>
</dbReference>
<keyword evidence="5" id="KW-0804">Transcription</keyword>
<dbReference type="GO" id="GO:0005634">
    <property type="term" value="C:nucleus"/>
    <property type="evidence" value="ECO:0007669"/>
    <property type="project" value="UniProtKB-SubCell"/>
</dbReference>
<dbReference type="AlphaFoldDB" id="A0AAD9S4F5"/>
<evidence type="ECO:0000256" key="2">
    <source>
        <dbReference type="ARBA" id="ARBA00022833"/>
    </source>
</evidence>
<dbReference type="InterPro" id="IPR021858">
    <property type="entry name" value="Fun_TF"/>
</dbReference>
<evidence type="ECO:0000256" key="5">
    <source>
        <dbReference type="ARBA" id="ARBA00023163"/>
    </source>
</evidence>
<comment type="caution">
    <text evidence="8">The sequence shown here is derived from an EMBL/GenBank/DDBJ whole genome shotgun (WGS) entry which is preliminary data.</text>
</comment>
<keyword evidence="4" id="KW-0238">DNA-binding</keyword>
<evidence type="ECO:0000256" key="1">
    <source>
        <dbReference type="ARBA" id="ARBA00004123"/>
    </source>
</evidence>
<dbReference type="PANTHER" id="PTHR37534">
    <property type="entry name" value="TRANSCRIPTIONAL ACTIVATOR PROTEIN UGA3"/>
    <property type="match status" value="1"/>
</dbReference>
<organism evidence="8 9">
    <name type="scientific">Phomopsis amygdali</name>
    <name type="common">Fusicoccum amygdali</name>
    <dbReference type="NCBI Taxonomy" id="1214568"/>
    <lineage>
        <taxon>Eukaryota</taxon>
        <taxon>Fungi</taxon>
        <taxon>Dikarya</taxon>
        <taxon>Ascomycota</taxon>
        <taxon>Pezizomycotina</taxon>
        <taxon>Sordariomycetes</taxon>
        <taxon>Sordariomycetidae</taxon>
        <taxon>Diaporthales</taxon>
        <taxon>Diaporthaceae</taxon>
        <taxon>Diaporthe</taxon>
    </lineage>
</organism>
<keyword evidence="3" id="KW-0805">Transcription regulation</keyword>
<evidence type="ECO:0000256" key="7">
    <source>
        <dbReference type="SAM" id="MobiDB-lite"/>
    </source>
</evidence>
<keyword evidence="6" id="KW-0539">Nucleus</keyword>
<evidence type="ECO:0000256" key="4">
    <source>
        <dbReference type="ARBA" id="ARBA00023125"/>
    </source>
</evidence>
<gene>
    <name evidence="8" type="ORF">N8I77_012264</name>
</gene>
<keyword evidence="9" id="KW-1185">Reference proteome</keyword>
<protein>
    <submittedName>
        <fullName evidence="8">Uncharacterized protein</fullName>
    </submittedName>
</protein>
<dbReference type="Pfam" id="PF11951">
    <property type="entry name" value="Fungal_trans_2"/>
    <property type="match status" value="1"/>
</dbReference>
<evidence type="ECO:0000313" key="8">
    <source>
        <dbReference type="EMBL" id="KAK2598882.1"/>
    </source>
</evidence>
<proteinExistence type="predicted"/>
<dbReference type="Proteomes" id="UP001265746">
    <property type="component" value="Unassembled WGS sequence"/>
</dbReference>
<dbReference type="PANTHER" id="PTHR37534:SF46">
    <property type="entry name" value="ZN(II)2CYS6 TRANSCRIPTION FACTOR (EUROFUNG)"/>
    <property type="match status" value="1"/>
</dbReference>
<comment type="subcellular location">
    <subcellularLocation>
        <location evidence="1">Nucleus</location>
    </subcellularLocation>
</comment>
<feature type="compositionally biased region" description="Basic residues" evidence="7">
    <location>
        <begin position="1"/>
        <end position="13"/>
    </location>
</feature>
<feature type="region of interest" description="Disordered" evidence="7">
    <location>
        <begin position="1"/>
        <end position="23"/>
    </location>
</feature>
<evidence type="ECO:0000256" key="6">
    <source>
        <dbReference type="ARBA" id="ARBA00023242"/>
    </source>
</evidence>
<evidence type="ECO:0000313" key="9">
    <source>
        <dbReference type="Proteomes" id="UP001265746"/>
    </source>
</evidence>
<name>A0AAD9S4F5_PHOAM</name>
<evidence type="ECO:0000256" key="3">
    <source>
        <dbReference type="ARBA" id="ARBA00023015"/>
    </source>
</evidence>
<sequence length="446" mass="50050">MSQVHARSRRRLARERPSPSPSVETDVRLILPLSPLGLPSEESFFMSHYLENVARLALAIDYDQNGYRSLLSMAMQDAALLNAMLAVGASHYGRWQNNHETVSRKYLREALKALSDRFSHPELVSKQTTLAVMLCLVSFEVFSGSVRWRPHYEAIRGWVLSRGDCSDLDPFLKTWVCMIDTQCALNLGQPAMKEVQTWMDDNVASNGREHSVDALFGCSRELPTLMVRILETNVSMKVIGSCKIQCIASQLHAESVNGQLSAEGVLPRAKALQEQIRATEMDMSSEPAISIVCSKTTQSSYLATVCLDKEDFRRRMVATAEIFRHAAHIYVYRTAYGARVPLTGDMRGSLETALKLLTVVPDAIGPGANLGWCLVVIGAELDLKDQRDYIRSRWSRMHLLGMYNSKSGQRILEEVWTHRDLVGRGKAPAKSWQEIMQNMGECQILL</sequence>
<reference evidence="8" key="1">
    <citation type="submission" date="2023-06" db="EMBL/GenBank/DDBJ databases">
        <authorList>
            <person name="Noh H."/>
        </authorList>
    </citation>
    <scope>NUCLEOTIDE SEQUENCE</scope>
    <source>
        <strain evidence="8">DUCC20226</strain>
    </source>
</reference>
<keyword evidence="2" id="KW-0862">Zinc</keyword>
<dbReference type="EMBL" id="JAUJFL010000008">
    <property type="protein sequence ID" value="KAK2598882.1"/>
    <property type="molecule type" value="Genomic_DNA"/>
</dbReference>
<dbReference type="GO" id="GO:0003677">
    <property type="term" value="F:DNA binding"/>
    <property type="evidence" value="ECO:0007669"/>
    <property type="project" value="UniProtKB-KW"/>
</dbReference>